<evidence type="ECO:0000313" key="4">
    <source>
        <dbReference type="Proteomes" id="UP001139179"/>
    </source>
</evidence>
<gene>
    <name evidence="3" type="ORF">M3202_06495</name>
</gene>
<accession>A0A9X2DRC3</accession>
<keyword evidence="1" id="KW-1133">Transmembrane helix</keyword>
<name>A0A9X2DRC3_9BACI</name>
<keyword evidence="1" id="KW-0812">Transmembrane</keyword>
<comment type="caution">
    <text evidence="3">The sequence shown here is derived from an EMBL/GenBank/DDBJ whole genome shotgun (WGS) entry which is preliminary data.</text>
</comment>
<dbReference type="AlphaFoldDB" id="A0A9X2DRC3"/>
<dbReference type="SUPFAM" id="SSF56300">
    <property type="entry name" value="Metallo-dependent phosphatases"/>
    <property type="match status" value="1"/>
</dbReference>
<feature type="domain" description="Calcineurin-like phosphoesterase" evidence="2">
    <location>
        <begin position="148"/>
        <end position="311"/>
    </location>
</feature>
<evidence type="ECO:0000259" key="2">
    <source>
        <dbReference type="Pfam" id="PF00149"/>
    </source>
</evidence>
<dbReference type="PANTHER" id="PTHR31302">
    <property type="entry name" value="TRANSMEMBRANE PROTEIN WITH METALLOPHOSPHOESTERASE DOMAIN-RELATED"/>
    <property type="match status" value="1"/>
</dbReference>
<proteinExistence type="predicted"/>
<dbReference type="CDD" id="cd07385">
    <property type="entry name" value="MPP_YkuE_C"/>
    <property type="match status" value="1"/>
</dbReference>
<keyword evidence="4" id="KW-1185">Reference proteome</keyword>
<dbReference type="GO" id="GO:0016787">
    <property type="term" value="F:hydrolase activity"/>
    <property type="evidence" value="ECO:0007669"/>
    <property type="project" value="InterPro"/>
</dbReference>
<keyword evidence="1" id="KW-0472">Membrane</keyword>
<dbReference type="Pfam" id="PF00149">
    <property type="entry name" value="Metallophos"/>
    <property type="match status" value="1"/>
</dbReference>
<evidence type="ECO:0000256" key="1">
    <source>
        <dbReference type="SAM" id="Phobius"/>
    </source>
</evidence>
<dbReference type="InterPro" id="IPR029052">
    <property type="entry name" value="Metallo-depent_PP-like"/>
</dbReference>
<dbReference type="EMBL" id="JAMBOL010000003">
    <property type="protein sequence ID" value="MCM3713728.1"/>
    <property type="molecule type" value="Genomic_DNA"/>
</dbReference>
<dbReference type="PANTHER" id="PTHR31302:SF0">
    <property type="entry name" value="TRANSMEMBRANE PROTEIN WITH METALLOPHOSPHOESTERASE DOMAIN"/>
    <property type="match status" value="1"/>
</dbReference>
<organism evidence="3 4">
    <name type="scientific">Halalkalibacter oceani</name>
    <dbReference type="NCBI Taxonomy" id="1653776"/>
    <lineage>
        <taxon>Bacteria</taxon>
        <taxon>Bacillati</taxon>
        <taxon>Bacillota</taxon>
        <taxon>Bacilli</taxon>
        <taxon>Bacillales</taxon>
        <taxon>Bacillaceae</taxon>
        <taxon>Halalkalibacter</taxon>
    </lineage>
</organism>
<dbReference type="RefSeq" id="WP_251222521.1">
    <property type="nucleotide sequence ID" value="NZ_JAMBOL010000003.1"/>
</dbReference>
<feature type="transmembrane region" description="Helical" evidence="1">
    <location>
        <begin position="69"/>
        <end position="92"/>
    </location>
</feature>
<dbReference type="InterPro" id="IPR004843">
    <property type="entry name" value="Calcineurin-like_PHP"/>
</dbReference>
<dbReference type="InterPro" id="IPR051158">
    <property type="entry name" value="Metallophosphoesterase_sf"/>
</dbReference>
<protein>
    <submittedName>
        <fullName evidence="3">Metallophosphoesterase</fullName>
    </submittedName>
</protein>
<feature type="transmembrane region" description="Helical" evidence="1">
    <location>
        <begin position="104"/>
        <end position="124"/>
    </location>
</feature>
<feature type="transmembrane region" description="Helical" evidence="1">
    <location>
        <begin position="41"/>
        <end position="57"/>
    </location>
</feature>
<evidence type="ECO:0000313" key="3">
    <source>
        <dbReference type="EMBL" id="MCM3713728.1"/>
    </source>
</evidence>
<dbReference type="Gene3D" id="3.60.21.10">
    <property type="match status" value="1"/>
</dbReference>
<dbReference type="Proteomes" id="UP001139179">
    <property type="component" value="Unassembled WGS sequence"/>
</dbReference>
<reference evidence="3" key="1">
    <citation type="submission" date="2022-05" db="EMBL/GenBank/DDBJ databases">
        <title>Comparative Genomics of Spacecraft Associated Microbes.</title>
        <authorList>
            <person name="Tran M.T."/>
            <person name="Wright A."/>
            <person name="Seuylemezian A."/>
            <person name="Eisen J."/>
            <person name="Coil D."/>
        </authorList>
    </citation>
    <scope>NUCLEOTIDE SEQUENCE</scope>
    <source>
        <strain evidence="3">214.1.1</strain>
    </source>
</reference>
<sequence>MKRRALVSLLLFLLVYSGLVIYIGWNGWIWLQSVFQLENGLVYTAAVTLAAYSYFISRISSLSLFRIIGAYWLGIFQYALLLIPLANLAYAILSLFPVDQQMLLFWIGLIVIIAVATIIVYGSFQAYSPVIRPYQLHIAKKADNHKNLRIAVASDMHFGTLSGKAHARRLAAFINKIKPDLILLPGDIVDDDPDVFKKKKMGEEMSRLKAPLGVYAVLGNHEYYGKKIPEFIEEMAESGVTVLLDETVEVDGSFYLIGRKDRTDHTRASVAELAQSLDKAKPVLMLDHQPYELEKAEKAGVDLLLSGHTHRGQLAPNHLFTKRLFEIDWGYHRRNTLQTIVSSGFGFWGPPLRIGSRSEIVQIDLTFE</sequence>